<sequence>MKEYFQIDFPTSDEFSAISAWDKSVPSEYESVENLYSEEKCDCGGGFQYSEKSTVDFNQTTIRRNNDFKSYMKNHIFDYVKSPLHVNGANTPIEFVSAGYEIAPDEIFSPHVVIKLPESTIVELILETTVGDFLIDGEPIDLKKDRKISVQKANKFLEKIQYKSRFYDARAIKDIVKISVIEEIVDEKRIFHTLSNFQKAYFSCQYFCSTKLRFDKLSNLFSSYNQAACASADDLQNRRQYKRPRDNSDKNAFPISLFVSFSRFRAGKISRNDYYRRR</sequence>
<organism evidence="1">
    <name type="scientific">Oikopleura dioica</name>
    <name type="common">Tunicate</name>
    <dbReference type="NCBI Taxonomy" id="34765"/>
    <lineage>
        <taxon>Eukaryota</taxon>
        <taxon>Metazoa</taxon>
        <taxon>Chordata</taxon>
        <taxon>Tunicata</taxon>
        <taxon>Appendicularia</taxon>
        <taxon>Copelata</taxon>
        <taxon>Oikopleuridae</taxon>
        <taxon>Oikopleura</taxon>
    </lineage>
</organism>
<accession>E4Y2Y1</accession>
<dbReference type="EMBL" id="FN653967">
    <property type="protein sequence ID" value="CBY16208.1"/>
    <property type="molecule type" value="Genomic_DNA"/>
</dbReference>
<gene>
    <name evidence="1" type="ORF">GSOID_T00016547001</name>
</gene>
<dbReference type="OrthoDB" id="2139606at2759"/>
<reference evidence="1" key="1">
    <citation type="journal article" date="2010" name="Science">
        <title>Plasticity of animal genome architecture unmasked by rapid evolution of a pelagic tunicate.</title>
        <authorList>
            <person name="Denoeud F."/>
            <person name="Henriet S."/>
            <person name="Mungpakdee S."/>
            <person name="Aury J.M."/>
            <person name="Da Silva C."/>
            <person name="Brinkmann H."/>
            <person name="Mikhaleva J."/>
            <person name="Olsen L.C."/>
            <person name="Jubin C."/>
            <person name="Canestro C."/>
            <person name="Bouquet J.M."/>
            <person name="Danks G."/>
            <person name="Poulain J."/>
            <person name="Campsteijn C."/>
            <person name="Adamski M."/>
            <person name="Cross I."/>
            <person name="Yadetie F."/>
            <person name="Muffato M."/>
            <person name="Louis A."/>
            <person name="Butcher S."/>
            <person name="Tsagkogeorga G."/>
            <person name="Konrad A."/>
            <person name="Singh S."/>
            <person name="Jensen M.F."/>
            <person name="Cong E.H."/>
            <person name="Eikeseth-Otteraa H."/>
            <person name="Noel B."/>
            <person name="Anthouard V."/>
            <person name="Porcel B.M."/>
            <person name="Kachouri-Lafond R."/>
            <person name="Nishino A."/>
            <person name="Ugolini M."/>
            <person name="Chourrout P."/>
            <person name="Nishida H."/>
            <person name="Aasland R."/>
            <person name="Huzurbazar S."/>
            <person name="Westhof E."/>
            <person name="Delsuc F."/>
            <person name="Lehrach H."/>
            <person name="Reinhardt R."/>
            <person name="Weissenbach J."/>
            <person name="Roy S.W."/>
            <person name="Artiguenave F."/>
            <person name="Postlethwait J.H."/>
            <person name="Manak J.R."/>
            <person name="Thompson E.M."/>
            <person name="Jaillon O."/>
            <person name="Du Pasquier L."/>
            <person name="Boudinot P."/>
            <person name="Liberles D.A."/>
            <person name="Volff J.N."/>
            <person name="Philippe H."/>
            <person name="Lenhard B."/>
            <person name="Roest Crollius H."/>
            <person name="Wincker P."/>
            <person name="Chourrout D."/>
        </authorList>
    </citation>
    <scope>NUCLEOTIDE SEQUENCE [LARGE SCALE GENOMIC DNA]</scope>
</reference>
<evidence type="ECO:0000313" key="2">
    <source>
        <dbReference type="Proteomes" id="UP000001307"/>
    </source>
</evidence>
<name>E4Y2Y1_OIKDI</name>
<dbReference type="AlphaFoldDB" id="E4Y2Y1"/>
<dbReference type="InParanoid" id="E4Y2Y1"/>
<protein>
    <submittedName>
        <fullName evidence="1">Uncharacterized protein</fullName>
    </submittedName>
</protein>
<proteinExistence type="predicted"/>
<dbReference type="Proteomes" id="UP000001307">
    <property type="component" value="Unassembled WGS sequence"/>
</dbReference>
<evidence type="ECO:0000313" key="1">
    <source>
        <dbReference type="EMBL" id="CBY16208.1"/>
    </source>
</evidence>
<keyword evidence="2" id="KW-1185">Reference proteome</keyword>